<feature type="domain" description="Lipase" evidence="7">
    <location>
        <begin position="61"/>
        <end position="326"/>
    </location>
</feature>
<dbReference type="RefSeq" id="XP_033163670.1">
    <property type="nucleotide sequence ID" value="XM_033307779.1"/>
</dbReference>
<evidence type="ECO:0000256" key="3">
    <source>
        <dbReference type="ARBA" id="ARBA00022525"/>
    </source>
</evidence>
<sequence length="713" mass="76640">MRLCLLVLGCVIAASAWPVDQLSVRDHGINGWFVPQREGGLRWIGKAEAERQLEYYEAQEALEGRLSTNTVNFYLYTLQNPSTGQQIKATQASIDGSFFNPKNPTRITIHGWNSNYKDGVNTRIADAWFQYGDYNMIAVDWFRGRSLEYATSVAGAPGAGKKIAALVDFLVEGYGMSLDTLEIVGFSLGAHVAGHTAKQVNSGKVGKIVGLDPASPLISYSKTEKRLSSDDALYVESIQTNGAILGFGQPIGKAAFYMNGGRSQPGCGIDITGSCSHTRAVLYYVEALLWNNFPSMKCESTADANKNNCGNTYSSVLMGATINFFVAEGIFYVPVNKESPYGLGEVNNGGESTTAAPEVTSTTDNGEDESTTVVSTSTTTGKPGESTTEEPEEDSTTNKKPEESSTTTEQPEDSTTTSGEPEDSTTEAPEETTTEEPEETSTSPSDTEDSTTEEPEEETTTENPEETSTSPSDIEDSTTEEPEEDTTTPKESEESTTTSPEDDDTTSAPGEDDDTTVAPEDDEEETTTEDSEDSTTEEPEEVSTTPKDSEESTTTTSAPGDDDDSTTEEPEEDTTTTKKPVEPSTTTEEPEDSTTEVPEESTTEEPDKNTTLTEEPEDTSTTNAEPEVSTTVEPDVDSTVDPEGDKSTTEVLEDVSTTPVPTELPSTTGVPPEVPITTLAPEVPSTPPPKDGNTKNIFIFNVFLVNVKIENKS</sequence>
<dbReference type="GO" id="GO:0005615">
    <property type="term" value="C:extracellular space"/>
    <property type="evidence" value="ECO:0007669"/>
    <property type="project" value="TreeGrafter"/>
</dbReference>
<accession>A0A6P8K448</accession>
<feature type="compositionally biased region" description="Acidic residues" evidence="5">
    <location>
        <begin position="473"/>
        <end position="486"/>
    </location>
</feature>
<dbReference type="InterPro" id="IPR013818">
    <property type="entry name" value="Lipase"/>
</dbReference>
<feature type="chain" id="PRO_5027789635" evidence="6">
    <location>
        <begin position="17"/>
        <end position="713"/>
    </location>
</feature>
<evidence type="ECO:0000313" key="9">
    <source>
        <dbReference type="RefSeq" id="XP_033163670.1"/>
    </source>
</evidence>
<feature type="compositionally biased region" description="Polar residues" evidence="5">
    <location>
        <begin position="655"/>
        <end position="669"/>
    </location>
</feature>
<dbReference type="InterPro" id="IPR000734">
    <property type="entry name" value="TAG_lipase"/>
</dbReference>
<dbReference type="GeneID" id="117143229"/>
<dbReference type="AlphaFoldDB" id="A0A6P8K448"/>
<dbReference type="InterPro" id="IPR033906">
    <property type="entry name" value="Lipase_N"/>
</dbReference>
<keyword evidence="8" id="KW-1185">Reference proteome</keyword>
<evidence type="ECO:0000256" key="2">
    <source>
        <dbReference type="ARBA" id="ARBA00010701"/>
    </source>
</evidence>
<dbReference type="SUPFAM" id="SSF53474">
    <property type="entry name" value="alpha/beta-Hydrolases"/>
    <property type="match status" value="1"/>
</dbReference>
<evidence type="ECO:0000259" key="7">
    <source>
        <dbReference type="Pfam" id="PF00151"/>
    </source>
</evidence>
<dbReference type="InterPro" id="IPR029058">
    <property type="entry name" value="AB_hydrolase_fold"/>
</dbReference>
<feature type="region of interest" description="Disordered" evidence="5">
    <location>
        <begin position="344"/>
        <end position="695"/>
    </location>
</feature>
<dbReference type="PANTHER" id="PTHR11610:SF150">
    <property type="entry name" value="FI01825P-RELATED"/>
    <property type="match status" value="1"/>
</dbReference>
<dbReference type="GO" id="GO:0016042">
    <property type="term" value="P:lipid catabolic process"/>
    <property type="evidence" value="ECO:0007669"/>
    <property type="project" value="TreeGrafter"/>
</dbReference>
<keyword evidence="6" id="KW-0732">Signal</keyword>
<evidence type="ECO:0000313" key="8">
    <source>
        <dbReference type="Proteomes" id="UP000515162"/>
    </source>
</evidence>
<dbReference type="GO" id="GO:0017171">
    <property type="term" value="F:serine hydrolase activity"/>
    <property type="evidence" value="ECO:0007669"/>
    <property type="project" value="TreeGrafter"/>
</dbReference>
<dbReference type="CDD" id="cd00707">
    <property type="entry name" value="Pancreat_lipase_like"/>
    <property type="match status" value="1"/>
</dbReference>
<evidence type="ECO:0000256" key="6">
    <source>
        <dbReference type="SAM" id="SignalP"/>
    </source>
</evidence>
<evidence type="ECO:0000256" key="5">
    <source>
        <dbReference type="SAM" id="MobiDB-lite"/>
    </source>
</evidence>
<evidence type="ECO:0000256" key="4">
    <source>
        <dbReference type="RuleBase" id="RU004262"/>
    </source>
</evidence>
<feature type="signal peptide" evidence="6">
    <location>
        <begin position="1"/>
        <end position="16"/>
    </location>
</feature>
<feature type="compositionally biased region" description="Acidic residues" evidence="5">
    <location>
        <begin position="588"/>
        <end position="604"/>
    </location>
</feature>
<dbReference type="GO" id="GO:0016298">
    <property type="term" value="F:lipase activity"/>
    <property type="evidence" value="ECO:0007669"/>
    <property type="project" value="InterPro"/>
</dbReference>
<feature type="compositionally biased region" description="Acidic residues" evidence="5">
    <location>
        <begin position="446"/>
        <end position="465"/>
    </location>
</feature>
<dbReference type="Proteomes" id="UP000515162">
    <property type="component" value="Chromosome 3R"/>
</dbReference>
<feature type="compositionally biased region" description="Low complexity" evidence="5">
    <location>
        <begin position="371"/>
        <end position="386"/>
    </location>
</feature>
<name>A0A6P8K448_DROMA</name>
<keyword evidence="3" id="KW-0964">Secreted</keyword>
<organism evidence="8 9">
    <name type="scientific">Drosophila mauritiana</name>
    <name type="common">Fruit fly</name>
    <dbReference type="NCBI Taxonomy" id="7226"/>
    <lineage>
        <taxon>Eukaryota</taxon>
        <taxon>Metazoa</taxon>
        <taxon>Ecdysozoa</taxon>
        <taxon>Arthropoda</taxon>
        <taxon>Hexapoda</taxon>
        <taxon>Insecta</taxon>
        <taxon>Pterygota</taxon>
        <taxon>Neoptera</taxon>
        <taxon>Endopterygota</taxon>
        <taxon>Diptera</taxon>
        <taxon>Brachycera</taxon>
        <taxon>Muscomorpha</taxon>
        <taxon>Ephydroidea</taxon>
        <taxon>Drosophilidae</taxon>
        <taxon>Drosophila</taxon>
        <taxon>Sophophora</taxon>
    </lineage>
</organism>
<gene>
    <name evidence="9" type="primary">LOC117143229</name>
</gene>
<feature type="compositionally biased region" description="Polar residues" evidence="5">
    <location>
        <begin position="349"/>
        <end position="364"/>
    </location>
</feature>
<dbReference type="PANTHER" id="PTHR11610">
    <property type="entry name" value="LIPASE"/>
    <property type="match status" value="1"/>
</dbReference>
<dbReference type="InterPro" id="IPR002334">
    <property type="entry name" value="Allerg_PlipaseA1"/>
</dbReference>
<feature type="compositionally biased region" description="Acidic residues" evidence="5">
    <location>
        <begin position="500"/>
        <end position="541"/>
    </location>
</feature>
<dbReference type="PRINTS" id="PR00821">
    <property type="entry name" value="TAGLIPASE"/>
</dbReference>
<feature type="compositionally biased region" description="Low complexity" evidence="5">
    <location>
        <begin position="404"/>
        <end position="418"/>
    </location>
</feature>
<dbReference type="PRINTS" id="PR00825">
    <property type="entry name" value="DOLALLERGEN"/>
</dbReference>
<dbReference type="Gene3D" id="3.40.50.1820">
    <property type="entry name" value="alpha/beta hydrolase"/>
    <property type="match status" value="1"/>
</dbReference>
<proteinExistence type="inferred from homology"/>
<dbReference type="FunFam" id="3.40.50.1820:FF:000076">
    <property type="entry name" value="phospholipase A1"/>
    <property type="match status" value="1"/>
</dbReference>
<dbReference type="Pfam" id="PF00151">
    <property type="entry name" value="Lipase"/>
    <property type="match status" value="1"/>
</dbReference>
<feature type="compositionally biased region" description="Acidic residues" evidence="5">
    <location>
        <begin position="420"/>
        <end position="439"/>
    </location>
</feature>
<protein>
    <submittedName>
        <fullName evidence="9">Flocculation protein FLO11</fullName>
    </submittedName>
</protein>
<feature type="compositionally biased region" description="Acidic residues" evidence="5">
    <location>
        <begin position="560"/>
        <end position="574"/>
    </location>
</feature>
<reference evidence="9" key="1">
    <citation type="submission" date="2025-08" db="UniProtKB">
        <authorList>
            <consortium name="RefSeq"/>
        </authorList>
    </citation>
    <scope>IDENTIFICATION</scope>
    <source>
        <strain evidence="9">Mau12</strain>
        <tissue evidence="9">Whole Body</tissue>
    </source>
</reference>
<feature type="compositionally biased region" description="Polar residues" evidence="5">
    <location>
        <begin position="609"/>
        <end position="632"/>
    </location>
</feature>
<comment type="subcellular location">
    <subcellularLocation>
        <location evidence="1">Secreted</location>
    </subcellularLocation>
</comment>
<comment type="similarity">
    <text evidence="2 4">Belongs to the AB hydrolase superfamily. Lipase family.</text>
</comment>
<evidence type="ECO:0000256" key="1">
    <source>
        <dbReference type="ARBA" id="ARBA00004613"/>
    </source>
</evidence>